<dbReference type="AlphaFoldDB" id="A0A562ZT92"/>
<protein>
    <recommendedName>
        <fullName evidence="8">tRNA-specific adenosine deaminase</fullName>
        <ecNumber evidence="8">3.5.4.33</ecNumber>
    </recommendedName>
</protein>
<dbReference type="Pfam" id="PF14437">
    <property type="entry name" value="MafB19-deam"/>
    <property type="match status" value="1"/>
</dbReference>
<dbReference type="InterPro" id="IPR002125">
    <property type="entry name" value="CMP_dCMP_dom"/>
</dbReference>
<comment type="cofactor">
    <cofactor evidence="8">
        <name>Zn(2+)</name>
        <dbReference type="ChEBI" id="CHEBI:29105"/>
    </cofactor>
    <text evidence="8">Binds 1 zinc ion per subunit.</text>
</comment>
<dbReference type="PROSITE" id="PS00903">
    <property type="entry name" value="CYT_DCMP_DEAMINASES_1"/>
    <property type="match status" value="1"/>
</dbReference>
<dbReference type="Gene3D" id="3.40.50.1820">
    <property type="entry name" value="alpha/beta hydrolase"/>
    <property type="match status" value="1"/>
</dbReference>
<gene>
    <name evidence="8 10" type="primary">tadA</name>
    <name evidence="10" type="ORF">FN976_07430</name>
</gene>
<dbReference type="InterPro" id="IPR016193">
    <property type="entry name" value="Cytidine_deaminase-like"/>
</dbReference>
<dbReference type="NCBIfam" id="NF002043">
    <property type="entry name" value="PRK00870.1"/>
    <property type="match status" value="1"/>
</dbReference>
<evidence type="ECO:0000256" key="4">
    <source>
        <dbReference type="ARBA" id="ARBA00022723"/>
    </source>
</evidence>
<evidence type="ECO:0000256" key="1">
    <source>
        <dbReference type="ARBA" id="ARBA00010669"/>
    </source>
</evidence>
<feature type="binding site" evidence="8">
    <location>
        <position position="52"/>
    </location>
    <ligand>
        <name>Zn(2+)</name>
        <dbReference type="ChEBI" id="CHEBI:29105"/>
        <note>catalytic</note>
    </ligand>
</feature>
<dbReference type="EMBL" id="VOBQ01000005">
    <property type="protein sequence ID" value="TWO71819.1"/>
    <property type="molecule type" value="Genomic_DNA"/>
</dbReference>
<sequence length="457" mass="49682">MTDEDFMREALAQARLAAAAGEVPVGAVVVRGGQVIARGHNRPVGAHDPTAHAEIAALRAAAESLGNYRLDGCELFVTLEPCAMCSGAILHARLARVIYGAPDSKTGAAGSVMNLFAEQRLNHQTGAQGGVLADECGALLADFFRQRRQEARASAQPLREDALRTPEGRFVGLPGYRWEPHFVHDLPSLAGLRMHYLDEGPRDAPLTWLCLHGNPAWSYLYRTMIPVFLQAGDRVVAPDLVGFGKSDKPKRDAAHSFGWHRQVLLELVERLDLQDVILVVQDWGGLLGLTLPMEAPERYRGLLVMNTTLATGDAPLSPGFLAWREMCAKNPAFDVARLFARGNPHMSPEECAAYNAPFPDAGHRAALRAFPPMVPDQPDADGAAVSRQARDFLSSQWSGRTLMAIGAQDPVLGEPVMRALRALIRGCPEPRVLPQAGHFVQEHGEALAREAVGYFRP</sequence>
<evidence type="ECO:0000313" key="11">
    <source>
        <dbReference type="Proteomes" id="UP000318199"/>
    </source>
</evidence>
<dbReference type="NCBIfam" id="NF008113">
    <property type="entry name" value="PRK10860.1"/>
    <property type="match status" value="1"/>
</dbReference>
<feature type="binding site" evidence="8">
    <location>
        <position position="82"/>
    </location>
    <ligand>
        <name>Zn(2+)</name>
        <dbReference type="ChEBI" id="CHEBI:29105"/>
        <note>catalytic</note>
    </ligand>
</feature>
<dbReference type="PRINTS" id="PR00412">
    <property type="entry name" value="EPOXHYDRLASE"/>
</dbReference>
<feature type="binding site" evidence="8">
    <location>
        <position position="85"/>
    </location>
    <ligand>
        <name>Zn(2+)</name>
        <dbReference type="ChEBI" id="CHEBI:29105"/>
        <note>catalytic</note>
    </ligand>
</feature>
<dbReference type="SUPFAM" id="SSF53474">
    <property type="entry name" value="alpha/beta-Hydrolases"/>
    <property type="match status" value="1"/>
</dbReference>
<evidence type="ECO:0000256" key="7">
    <source>
        <dbReference type="ARBA" id="ARBA00048045"/>
    </source>
</evidence>
<dbReference type="PRINTS" id="PR00111">
    <property type="entry name" value="ABHYDROLASE"/>
</dbReference>
<comment type="similarity">
    <text evidence="1">Belongs to the cytidine and deoxycytidylate deaminase family. ADAT2 subfamily.</text>
</comment>
<dbReference type="InterPro" id="IPR000073">
    <property type="entry name" value="AB_hydrolase_1"/>
</dbReference>
<dbReference type="GO" id="GO:0008270">
    <property type="term" value="F:zinc ion binding"/>
    <property type="evidence" value="ECO:0007669"/>
    <property type="project" value="UniProtKB-UniRule"/>
</dbReference>
<dbReference type="GO" id="GO:0002100">
    <property type="term" value="P:tRNA wobble adenosine to inosine editing"/>
    <property type="evidence" value="ECO:0007669"/>
    <property type="project" value="UniProtKB-UniRule"/>
</dbReference>
<dbReference type="Gene3D" id="3.40.140.10">
    <property type="entry name" value="Cytidine Deaminase, domain 2"/>
    <property type="match status" value="1"/>
</dbReference>
<organism evidence="10 11">
    <name type="scientific">Caenimonas sedimenti</name>
    <dbReference type="NCBI Taxonomy" id="2596921"/>
    <lineage>
        <taxon>Bacteria</taxon>
        <taxon>Pseudomonadati</taxon>
        <taxon>Pseudomonadota</taxon>
        <taxon>Betaproteobacteria</taxon>
        <taxon>Burkholderiales</taxon>
        <taxon>Comamonadaceae</taxon>
        <taxon>Caenimonas</taxon>
    </lineage>
</organism>
<dbReference type="SUPFAM" id="SSF53927">
    <property type="entry name" value="Cytidine deaminase-like"/>
    <property type="match status" value="1"/>
</dbReference>
<dbReference type="PANTHER" id="PTHR11079:SF202">
    <property type="entry name" value="TRNA-SPECIFIC ADENOSINE DEAMINASE"/>
    <property type="match status" value="1"/>
</dbReference>
<dbReference type="FunFam" id="3.40.140.10:FF:000005">
    <property type="entry name" value="tRNA-specific adenosine deaminase"/>
    <property type="match status" value="1"/>
</dbReference>
<dbReference type="EC" id="3.5.4.33" evidence="8"/>
<evidence type="ECO:0000256" key="3">
    <source>
        <dbReference type="ARBA" id="ARBA00022694"/>
    </source>
</evidence>
<evidence type="ECO:0000313" key="10">
    <source>
        <dbReference type="EMBL" id="TWO71819.1"/>
    </source>
</evidence>
<evidence type="ECO:0000256" key="5">
    <source>
        <dbReference type="ARBA" id="ARBA00022801"/>
    </source>
</evidence>
<dbReference type="RefSeq" id="WP_145892379.1">
    <property type="nucleotide sequence ID" value="NZ_VOBQ01000005.1"/>
</dbReference>
<evidence type="ECO:0000256" key="2">
    <source>
        <dbReference type="ARBA" id="ARBA00011738"/>
    </source>
</evidence>
<comment type="function">
    <text evidence="8">Catalyzes the deamination of adenosine to inosine at the wobble position 34 of tRNA(Arg2).</text>
</comment>
<dbReference type="InterPro" id="IPR016192">
    <property type="entry name" value="APOBEC/CMP_deaminase_Zn-bd"/>
</dbReference>
<keyword evidence="6 8" id="KW-0862">Zinc</keyword>
<proteinExistence type="inferred from homology"/>
<comment type="subunit">
    <text evidence="2 8">Homodimer.</text>
</comment>
<accession>A0A562ZT92</accession>
<dbReference type="CDD" id="cd01285">
    <property type="entry name" value="nucleoside_deaminase"/>
    <property type="match status" value="1"/>
</dbReference>
<keyword evidence="11" id="KW-1185">Reference proteome</keyword>
<keyword evidence="3 8" id="KW-0819">tRNA processing</keyword>
<feature type="active site" description="Proton donor" evidence="8">
    <location>
        <position position="54"/>
    </location>
</feature>
<name>A0A562ZT92_9BURK</name>
<comment type="catalytic activity">
    <reaction evidence="7 8">
        <text>adenosine(34) in tRNA + H2O + H(+) = inosine(34) in tRNA + NH4(+)</text>
        <dbReference type="Rhea" id="RHEA:43168"/>
        <dbReference type="Rhea" id="RHEA-COMP:10373"/>
        <dbReference type="Rhea" id="RHEA-COMP:10374"/>
        <dbReference type="ChEBI" id="CHEBI:15377"/>
        <dbReference type="ChEBI" id="CHEBI:15378"/>
        <dbReference type="ChEBI" id="CHEBI:28938"/>
        <dbReference type="ChEBI" id="CHEBI:74411"/>
        <dbReference type="ChEBI" id="CHEBI:82852"/>
        <dbReference type="EC" id="3.5.4.33"/>
    </reaction>
</comment>
<dbReference type="PANTHER" id="PTHR11079">
    <property type="entry name" value="CYTOSINE DEAMINASE FAMILY MEMBER"/>
    <property type="match status" value="1"/>
</dbReference>
<evidence type="ECO:0000256" key="8">
    <source>
        <dbReference type="HAMAP-Rule" id="MF_00972"/>
    </source>
</evidence>
<dbReference type="InterPro" id="IPR029058">
    <property type="entry name" value="AB_hydrolase_fold"/>
</dbReference>
<dbReference type="HAMAP" id="MF_00972">
    <property type="entry name" value="tRNA_aden_deaminase"/>
    <property type="match status" value="1"/>
</dbReference>
<dbReference type="Pfam" id="PF00561">
    <property type="entry name" value="Abhydrolase_1"/>
    <property type="match status" value="1"/>
</dbReference>
<keyword evidence="4 8" id="KW-0479">Metal-binding</keyword>
<keyword evidence="5 8" id="KW-0378">Hydrolase</keyword>
<dbReference type="PROSITE" id="PS51747">
    <property type="entry name" value="CYT_DCMP_DEAMINASES_2"/>
    <property type="match status" value="1"/>
</dbReference>
<reference evidence="10 11" key="1">
    <citation type="submission" date="2019-07" db="EMBL/GenBank/DDBJ databases">
        <title>Caenimonas sedimenti sp. nov., isolated from activated sludge.</title>
        <authorList>
            <person name="Xu J."/>
        </authorList>
    </citation>
    <scope>NUCLEOTIDE SEQUENCE [LARGE SCALE GENOMIC DNA]</scope>
    <source>
        <strain evidence="10 11">HX-9-20</strain>
    </source>
</reference>
<dbReference type="OrthoDB" id="9802676at2"/>
<evidence type="ECO:0000256" key="6">
    <source>
        <dbReference type="ARBA" id="ARBA00022833"/>
    </source>
</evidence>
<evidence type="ECO:0000259" key="9">
    <source>
        <dbReference type="PROSITE" id="PS51747"/>
    </source>
</evidence>
<dbReference type="GO" id="GO:0052717">
    <property type="term" value="F:tRNA-specific adenosine-34 deaminase activity"/>
    <property type="evidence" value="ECO:0007669"/>
    <property type="project" value="UniProtKB-UniRule"/>
</dbReference>
<dbReference type="Proteomes" id="UP000318199">
    <property type="component" value="Unassembled WGS sequence"/>
</dbReference>
<dbReference type="InterPro" id="IPR058535">
    <property type="entry name" value="MafB19-deam"/>
</dbReference>
<comment type="caution">
    <text evidence="10">The sequence shown here is derived from an EMBL/GenBank/DDBJ whole genome shotgun (WGS) entry which is preliminary data.</text>
</comment>
<feature type="domain" description="CMP/dCMP-type deaminase" evidence="9">
    <location>
        <begin position="1"/>
        <end position="112"/>
    </location>
</feature>
<dbReference type="InterPro" id="IPR028883">
    <property type="entry name" value="tRNA_aden_deaminase"/>
</dbReference>
<dbReference type="InterPro" id="IPR000639">
    <property type="entry name" value="Epox_hydrolase-like"/>
</dbReference>